<dbReference type="AlphaFoldDB" id="A0A8J6BP62"/>
<proteinExistence type="predicted"/>
<organism evidence="1 2">
    <name type="scientific">Zizania palustris</name>
    <name type="common">Northern wild rice</name>
    <dbReference type="NCBI Taxonomy" id="103762"/>
    <lineage>
        <taxon>Eukaryota</taxon>
        <taxon>Viridiplantae</taxon>
        <taxon>Streptophyta</taxon>
        <taxon>Embryophyta</taxon>
        <taxon>Tracheophyta</taxon>
        <taxon>Spermatophyta</taxon>
        <taxon>Magnoliopsida</taxon>
        <taxon>Liliopsida</taxon>
        <taxon>Poales</taxon>
        <taxon>Poaceae</taxon>
        <taxon>BOP clade</taxon>
        <taxon>Oryzoideae</taxon>
        <taxon>Oryzeae</taxon>
        <taxon>Zizaniinae</taxon>
        <taxon>Zizania</taxon>
    </lineage>
</organism>
<accession>A0A8J6BP62</accession>
<dbReference type="Proteomes" id="UP000729402">
    <property type="component" value="Unassembled WGS sequence"/>
</dbReference>
<evidence type="ECO:0000313" key="2">
    <source>
        <dbReference type="Proteomes" id="UP000729402"/>
    </source>
</evidence>
<dbReference type="EMBL" id="JAAALK010000080">
    <property type="protein sequence ID" value="KAG8091977.1"/>
    <property type="molecule type" value="Genomic_DNA"/>
</dbReference>
<reference evidence="1" key="2">
    <citation type="submission" date="2021-02" db="EMBL/GenBank/DDBJ databases">
        <authorList>
            <person name="Kimball J.A."/>
            <person name="Haas M.W."/>
            <person name="Macchietto M."/>
            <person name="Kono T."/>
            <person name="Duquette J."/>
            <person name="Shao M."/>
        </authorList>
    </citation>
    <scope>NUCLEOTIDE SEQUENCE</scope>
    <source>
        <tissue evidence="1">Fresh leaf tissue</tissue>
    </source>
</reference>
<reference evidence="1" key="1">
    <citation type="journal article" date="2021" name="bioRxiv">
        <title>Whole Genome Assembly and Annotation of Northern Wild Rice, Zizania palustris L., Supports a Whole Genome Duplication in the Zizania Genus.</title>
        <authorList>
            <person name="Haas M."/>
            <person name="Kono T."/>
            <person name="Macchietto M."/>
            <person name="Millas R."/>
            <person name="McGilp L."/>
            <person name="Shao M."/>
            <person name="Duquette J."/>
            <person name="Hirsch C.N."/>
            <person name="Kimball J."/>
        </authorList>
    </citation>
    <scope>NUCLEOTIDE SEQUENCE</scope>
    <source>
        <tissue evidence="1">Fresh leaf tissue</tissue>
    </source>
</reference>
<sequence>MWATAPAAATAATAAARSLYPRRSLAYYSSRAAPSPSSLCLSPRHGVLPLRVASLVARPDRFWGSVHLMGWTRSFCISLYRVTFSASQCSHHYPNVFLQGIDGDDSFICFPLHLAKDLSPFFLCSKLRCNTLSWLPSKSMVSFLFKWPSTLTLVHIADLSSHTVQR</sequence>
<keyword evidence="2" id="KW-1185">Reference proteome</keyword>
<evidence type="ECO:0000313" key="1">
    <source>
        <dbReference type="EMBL" id="KAG8091977.1"/>
    </source>
</evidence>
<protein>
    <submittedName>
        <fullName evidence="1">Uncharacterized protein</fullName>
    </submittedName>
</protein>
<comment type="caution">
    <text evidence="1">The sequence shown here is derived from an EMBL/GenBank/DDBJ whole genome shotgun (WGS) entry which is preliminary data.</text>
</comment>
<gene>
    <name evidence="1" type="ORF">GUJ93_ZPchr0012g20886</name>
</gene>
<name>A0A8J6BP62_ZIZPA</name>